<dbReference type="Proteomes" id="UP000887581">
    <property type="component" value="Unplaced"/>
</dbReference>
<name>A0A915PJX9_9BILA</name>
<reference evidence="2" key="1">
    <citation type="submission" date="2022-11" db="UniProtKB">
        <authorList>
            <consortium name="WormBaseParasite"/>
        </authorList>
    </citation>
    <scope>IDENTIFICATION</scope>
</reference>
<evidence type="ECO:0000313" key="2">
    <source>
        <dbReference type="WBParaSite" id="sdigi.contig1100.g10184.t1"/>
    </source>
</evidence>
<dbReference type="WBParaSite" id="sdigi.contig1100.g10184.t1">
    <property type="protein sequence ID" value="sdigi.contig1100.g10184.t1"/>
    <property type="gene ID" value="sdigi.contig1100.g10184"/>
</dbReference>
<dbReference type="AlphaFoldDB" id="A0A915PJX9"/>
<evidence type="ECO:0000313" key="1">
    <source>
        <dbReference type="Proteomes" id="UP000887581"/>
    </source>
</evidence>
<organism evidence="1 2">
    <name type="scientific">Setaria digitata</name>
    <dbReference type="NCBI Taxonomy" id="48799"/>
    <lineage>
        <taxon>Eukaryota</taxon>
        <taxon>Metazoa</taxon>
        <taxon>Ecdysozoa</taxon>
        <taxon>Nematoda</taxon>
        <taxon>Chromadorea</taxon>
        <taxon>Rhabditida</taxon>
        <taxon>Spirurina</taxon>
        <taxon>Spiruromorpha</taxon>
        <taxon>Filarioidea</taxon>
        <taxon>Setariidae</taxon>
        <taxon>Setaria</taxon>
    </lineage>
</organism>
<keyword evidence="1" id="KW-1185">Reference proteome</keyword>
<protein>
    <submittedName>
        <fullName evidence="2">C2H2-type domain-containing protein</fullName>
    </submittedName>
</protein>
<sequence length="159" mass="18132">MEDEEPAAALIDYGGSWEQEEMAEWRQVPLYEPFFNEETVNVVPRARPAVAERNNETVREIVLCSRTARVPMMGKDEETLPVSPETFQTPAIEECGFCPKEFGTLKGWRIHTTKMHKQNGYCQKCGHFVDMPNATTAAGIQATMELILWNGVLKLRKRQ</sequence>
<accession>A0A915PJX9</accession>
<proteinExistence type="predicted"/>